<evidence type="ECO:0000256" key="3">
    <source>
        <dbReference type="ARBA" id="ARBA00022692"/>
    </source>
</evidence>
<dbReference type="EMBL" id="CP104377">
    <property type="protein sequence ID" value="UXC18926.1"/>
    <property type="molecule type" value="Genomic_DNA"/>
</dbReference>
<feature type="transmembrane region" description="Helical" evidence="6">
    <location>
        <begin position="173"/>
        <end position="193"/>
    </location>
</feature>
<dbReference type="InterPro" id="IPR050189">
    <property type="entry name" value="MFS_Efflux_Transporters"/>
</dbReference>
<protein>
    <submittedName>
        <fullName evidence="8">MFS transporter</fullName>
    </submittedName>
</protein>
<evidence type="ECO:0000313" key="9">
    <source>
        <dbReference type="Proteomes" id="UP001058290"/>
    </source>
</evidence>
<evidence type="ECO:0000256" key="5">
    <source>
        <dbReference type="ARBA" id="ARBA00023136"/>
    </source>
</evidence>
<proteinExistence type="predicted"/>
<dbReference type="SUPFAM" id="SSF103473">
    <property type="entry name" value="MFS general substrate transporter"/>
    <property type="match status" value="1"/>
</dbReference>
<dbReference type="InterPro" id="IPR020846">
    <property type="entry name" value="MFS_dom"/>
</dbReference>
<evidence type="ECO:0000256" key="4">
    <source>
        <dbReference type="ARBA" id="ARBA00022989"/>
    </source>
</evidence>
<dbReference type="Pfam" id="PF07690">
    <property type="entry name" value="MFS_1"/>
    <property type="match status" value="1"/>
</dbReference>
<organism evidence="8 9">
    <name type="scientific">Comamonas squillarum</name>
    <dbReference type="NCBI Taxonomy" id="2977320"/>
    <lineage>
        <taxon>Bacteria</taxon>
        <taxon>Pseudomonadati</taxon>
        <taxon>Pseudomonadota</taxon>
        <taxon>Betaproteobacteria</taxon>
        <taxon>Burkholderiales</taxon>
        <taxon>Comamonadaceae</taxon>
        <taxon>Comamonas</taxon>
    </lineage>
</organism>
<keyword evidence="3 6" id="KW-0812">Transmembrane</keyword>
<dbReference type="RefSeq" id="WP_260719314.1">
    <property type="nucleotide sequence ID" value="NZ_CP104377.1"/>
</dbReference>
<reference evidence="8" key="1">
    <citation type="submission" date="2022-09" db="EMBL/GenBank/DDBJ databases">
        <title>Bacterial diversity in gut of crayfish and pufferfish.</title>
        <authorList>
            <person name="Huang Y."/>
        </authorList>
    </citation>
    <scope>NUCLEOTIDE SEQUENCE</scope>
    <source>
        <strain evidence="8">PR12</strain>
    </source>
</reference>
<feature type="transmembrane region" description="Helical" evidence="6">
    <location>
        <begin position="221"/>
        <end position="246"/>
    </location>
</feature>
<name>A0ABY5ZYB9_9BURK</name>
<feature type="transmembrane region" description="Helical" evidence="6">
    <location>
        <begin position="310"/>
        <end position="329"/>
    </location>
</feature>
<feature type="transmembrane region" description="Helical" evidence="6">
    <location>
        <begin position="108"/>
        <end position="130"/>
    </location>
</feature>
<keyword evidence="5 6" id="KW-0472">Membrane</keyword>
<gene>
    <name evidence="8" type="ORF">N4T19_01975</name>
</gene>
<dbReference type="InterPro" id="IPR036259">
    <property type="entry name" value="MFS_trans_sf"/>
</dbReference>
<evidence type="ECO:0000256" key="6">
    <source>
        <dbReference type="SAM" id="Phobius"/>
    </source>
</evidence>
<dbReference type="PANTHER" id="PTHR43124">
    <property type="entry name" value="PURINE EFFLUX PUMP PBUE"/>
    <property type="match status" value="1"/>
</dbReference>
<dbReference type="Gene3D" id="1.20.1250.20">
    <property type="entry name" value="MFS general substrate transporter like domains"/>
    <property type="match status" value="2"/>
</dbReference>
<keyword evidence="9" id="KW-1185">Reference proteome</keyword>
<evidence type="ECO:0000313" key="8">
    <source>
        <dbReference type="EMBL" id="UXC18926.1"/>
    </source>
</evidence>
<dbReference type="PROSITE" id="PS50850">
    <property type="entry name" value="MFS"/>
    <property type="match status" value="1"/>
</dbReference>
<comment type="subcellular location">
    <subcellularLocation>
        <location evidence="1">Cell membrane</location>
        <topology evidence="1">Multi-pass membrane protein</topology>
    </subcellularLocation>
</comment>
<evidence type="ECO:0000256" key="2">
    <source>
        <dbReference type="ARBA" id="ARBA00022475"/>
    </source>
</evidence>
<dbReference type="Proteomes" id="UP001058290">
    <property type="component" value="Chromosome"/>
</dbReference>
<feature type="transmembrane region" description="Helical" evidence="6">
    <location>
        <begin position="51"/>
        <end position="70"/>
    </location>
</feature>
<feature type="transmembrane region" description="Helical" evidence="6">
    <location>
        <begin position="142"/>
        <end position="167"/>
    </location>
</feature>
<feature type="transmembrane region" description="Helical" evidence="6">
    <location>
        <begin position="82"/>
        <end position="102"/>
    </location>
</feature>
<keyword evidence="4 6" id="KW-1133">Transmembrane helix</keyword>
<sequence>MKPSAIRALWTYENRLLLILFLTFGFVFFDRLALSFLFPFMQDELDLSQTQLGMISSALALTWALSGAIAGAWSDSRAKRKALLVVSVLGFSICSALSGLVGGFISLLVFRALMGLAEGPVLPIAQSLMIQSSTPSRRGLNMGLLQGSSAGLIGAMIGPPVVIGLATHFGWRVAFYVTVIPGMLIALCIWRWVHEHPGGAPAADAKPAPINRWALLRERNVLLCMLLSCFFLTWFIIIISFAPTFLVKYRAFSPGDMGLVMTCLGAAWVFWGFAVPAISDRIGRKTALAIFAPIAAMCPIALIYGDSAVALGAVVFFTYNGLGCFTLFMATVPAETVPPQVLTGALGLIMGAGELVGGFVAPTAAGLAADHYGLPVTMWIAAAGALVAGLLALGLKETAPLVLQRRAAAGVAGAAP</sequence>
<dbReference type="CDD" id="cd17316">
    <property type="entry name" value="MFS_SV2_like"/>
    <property type="match status" value="1"/>
</dbReference>
<evidence type="ECO:0000259" key="7">
    <source>
        <dbReference type="PROSITE" id="PS50850"/>
    </source>
</evidence>
<feature type="transmembrane region" description="Helical" evidence="6">
    <location>
        <begin position="258"/>
        <end position="279"/>
    </location>
</feature>
<feature type="transmembrane region" description="Helical" evidence="6">
    <location>
        <begin position="341"/>
        <end position="364"/>
    </location>
</feature>
<feature type="transmembrane region" description="Helical" evidence="6">
    <location>
        <begin position="286"/>
        <end position="304"/>
    </location>
</feature>
<dbReference type="InterPro" id="IPR011701">
    <property type="entry name" value="MFS"/>
</dbReference>
<feature type="domain" description="Major facilitator superfamily (MFS) profile" evidence="7">
    <location>
        <begin position="16"/>
        <end position="400"/>
    </location>
</feature>
<evidence type="ECO:0000256" key="1">
    <source>
        <dbReference type="ARBA" id="ARBA00004651"/>
    </source>
</evidence>
<keyword evidence="2" id="KW-1003">Cell membrane</keyword>
<feature type="transmembrane region" description="Helical" evidence="6">
    <location>
        <begin position="376"/>
        <end position="395"/>
    </location>
</feature>
<dbReference type="PANTHER" id="PTHR43124:SF3">
    <property type="entry name" value="CHLORAMPHENICOL EFFLUX PUMP RV0191"/>
    <property type="match status" value="1"/>
</dbReference>
<accession>A0ABY5ZYB9</accession>